<evidence type="ECO:0000256" key="6">
    <source>
        <dbReference type="ARBA" id="ARBA00022989"/>
    </source>
</evidence>
<feature type="transmembrane region" description="Helical" evidence="10">
    <location>
        <begin position="20"/>
        <end position="38"/>
    </location>
</feature>
<dbReference type="EC" id="2.3.1.199" evidence="10"/>
<protein>
    <recommendedName>
        <fullName evidence="10">Elongation of very long chain fatty acids protein</fullName>
        <ecNumber evidence="10">2.3.1.199</ecNumber>
    </recommendedName>
    <alternativeName>
        <fullName evidence="10">Very-long-chain 3-oxoacyl-CoA synthase</fullName>
    </alternativeName>
</protein>
<evidence type="ECO:0000313" key="12">
    <source>
        <dbReference type="Proteomes" id="UP000807504"/>
    </source>
</evidence>
<feature type="transmembrane region" description="Helical" evidence="10">
    <location>
        <begin position="132"/>
        <end position="150"/>
    </location>
</feature>
<keyword evidence="7 10" id="KW-0443">Lipid metabolism</keyword>
<evidence type="ECO:0000256" key="2">
    <source>
        <dbReference type="ARBA" id="ARBA00022516"/>
    </source>
</evidence>
<dbReference type="GO" id="GO:0042761">
    <property type="term" value="P:very long-chain fatty acid biosynthetic process"/>
    <property type="evidence" value="ECO:0007669"/>
    <property type="project" value="TreeGrafter"/>
</dbReference>
<keyword evidence="9 10" id="KW-0275">Fatty acid biosynthesis</keyword>
<sequence>MHSLQESVWWKGKSTRLQMIVALIIFATVILPLIGYRITQRGKFFEILAAIGFLALFYKFYMKTAIEKPLNKKEESLNSKTTSSERSGFQFVPGVTNSIVHIVMYTYYGLAAIGPEVQKHLWWKEYLTRMQILQFIVIILFVTVILPITGCTPTKHGIYIDIAFALIFLSLFINFYTKTYKKSLDKSGDSFASRLKSKTSKAQ</sequence>
<keyword evidence="6 10" id="KW-1133">Transmembrane helix</keyword>
<dbReference type="Pfam" id="PF01151">
    <property type="entry name" value="ELO"/>
    <property type="match status" value="1"/>
</dbReference>
<comment type="subcellular location">
    <subcellularLocation>
        <location evidence="1">Membrane</location>
        <topology evidence="1">Multi-pass membrane protein</topology>
    </subcellularLocation>
</comment>
<evidence type="ECO:0000256" key="3">
    <source>
        <dbReference type="ARBA" id="ARBA00022679"/>
    </source>
</evidence>
<evidence type="ECO:0000256" key="4">
    <source>
        <dbReference type="ARBA" id="ARBA00022692"/>
    </source>
</evidence>
<dbReference type="GO" id="GO:0005789">
    <property type="term" value="C:endoplasmic reticulum membrane"/>
    <property type="evidence" value="ECO:0007669"/>
    <property type="project" value="TreeGrafter"/>
</dbReference>
<comment type="similarity">
    <text evidence="10">Belongs to the ELO family.</text>
</comment>
<accession>A0A8T0EVM3</accession>
<dbReference type="Proteomes" id="UP000807504">
    <property type="component" value="Unassembled WGS sequence"/>
</dbReference>
<comment type="catalytic activity">
    <reaction evidence="10">
        <text>a very-long-chain acyl-CoA + malonyl-CoA + H(+) = a very-long-chain 3-oxoacyl-CoA + CO2 + CoA</text>
        <dbReference type="Rhea" id="RHEA:32727"/>
        <dbReference type="ChEBI" id="CHEBI:15378"/>
        <dbReference type="ChEBI" id="CHEBI:16526"/>
        <dbReference type="ChEBI" id="CHEBI:57287"/>
        <dbReference type="ChEBI" id="CHEBI:57384"/>
        <dbReference type="ChEBI" id="CHEBI:90725"/>
        <dbReference type="ChEBI" id="CHEBI:90736"/>
        <dbReference type="EC" id="2.3.1.199"/>
    </reaction>
</comment>
<keyword evidence="8 10" id="KW-0472">Membrane</keyword>
<evidence type="ECO:0000256" key="10">
    <source>
        <dbReference type="RuleBase" id="RU361115"/>
    </source>
</evidence>
<organism evidence="11 12">
    <name type="scientific">Argiope bruennichi</name>
    <name type="common">Wasp spider</name>
    <name type="synonym">Aranea bruennichi</name>
    <dbReference type="NCBI Taxonomy" id="94029"/>
    <lineage>
        <taxon>Eukaryota</taxon>
        <taxon>Metazoa</taxon>
        <taxon>Ecdysozoa</taxon>
        <taxon>Arthropoda</taxon>
        <taxon>Chelicerata</taxon>
        <taxon>Arachnida</taxon>
        <taxon>Araneae</taxon>
        <taxon>Araneomorphae</taxon>
        <taxon>Entelegynae</taxon>
        <taxon>Araneoidea</taxon>
        <taxon>Araneidae</taxon>
        <taxon>Argiope</taxon>
    </lineage>
</organism>
<name>A0A8T0EVM3_ARGBR</name>
<dbReference type="EMBL" id="JABXBU010001863">
    <property type="protein sequence ID" value="KAF8782363.1"/>
    <property type="molecule type" value="Genomic_DNA"/>
</dbReference>
<keyword evidence="3 10" id="KW-0808">Transferase</keyword>
<feature type="transmembrane region" description="Helical" evidence="10">
    <location>
        <begin position="44"/>
        <end position="62"/>
    </location>
</feature>
<keyword evidence="5 10" id="KW-0276">Fatty acid metabolism</keyword>
<dbReference type="GO" id="GO:0034625">
    <property type="term" value="P:fatty acid elongation, monounsaturated fatty acid"/>
    <property type="evidence" value="ECO:0007669"/>
    <property type="project" value="TreeGrafter"/>
</dbReference>
<proteinExistence type="inferred from homology"/>
<evidence type="ECO:0000256" key="9">
    <source>
        <dbReference type="ARBA" id="ARBA00023160"/>
    </source>
</evidence>
<comment type="caution">
    <text evidence="10">Lacks conserved residue(s) required for the propagation of feature annotation.</text>
</comment>
<reference evidence="11" key="2">
    <citation type="submission" date="2020-06" db="EMBL/GenBank/DDBJ databases">
        <authorList>
            <person name="Sheffer M."/>
        </authorList>
    </citation>
    <scope>NUCLEOTIDE SEQUENCE</scope>
</reference>
<dbReference type="GO" id="GO:0030148">
    <property type="term" value="P:sphingolipid biosynthetic process"/>
    <property type="evidence" value="ECO:0007669"/>
    <property type="project" value="TreeGrafter"/>
</dbReference>
<comment type="caution">
    <text evidence="11">The sequence shown here is derived from an EMBL/GenBank/DDBJ whole genome shotgun (WGS) entry which is preliminary data.</text>
</comment>
<evidence type="ECO:0000256" key="1">
    <source>
        <dbReference type="ARBA" id="ARBA00004141"/>
    </source>
</evidence>
<feature type="transmembrane region" description="Helical" evidence="10">
    <location>
        <begin position="156"/>
        <end position="176"/>
    </location>
</feature>
<evidence type="ECO:0000256" key="7">
    <source>
        <dbReference type="ARBA" id="ARBA00023098"/>
    </source>
</evidence>
<keyword evidence="2 10" id="KW-0444">Lipid biosynthesis</keyword>
<dbReference type="GO" id="GO:0034626">
    <property type="term" value="P:fatty acid elongation, polyunsaturated fatty acid"/>
    <property type="evidence" value="ECO:0007669"/>
    <property type="project" value="TreeGrafter"/>
</dbReference>
<keyword evidence="4 10" id="KW-0812">Transmembrane</keyword>
<evidence type="ECO:0000256" key="8">
    <source>
        <dbReference type="ARBA" id="ARBA00023136"/>
    </source>
</evidence>
<evidence type="ECO:0000256" key="5">
    <source>
        <dbReference type="ARBA" id="ARBA00022832"/>
    </source>
</evidence>
<reference evidence="11" key="1">
    <citation type="journal article" date="2020" name="bioRxiv">
        <title>Chromosome-level reference genome of the European wasp spider Argiope bruennichi: a resource for studies on range expansion and evolutionary adaptation.</title>
        <authorList>
            <person name="Sheffer M.M."/>
            <person name="Hoppe A."/>
            <person name="Krehenwinkel H."/>
            <person name="Uhl G."/>
            <person name="Kuss A.W."/>
            <person name="Jensen L."/>
            <person name="Jensen C."/>
            <person name="Gillespie R.G."/>
            <person name="Hoff K.J."/>
            <person name="Prost S."/>
        </authorList>
    </citation>
    <scope>NUCLEOTIDE SEQUENCE</scope>
</reference>
<evidence type="ECO:0000313" key="11">
    <source>
        <dbReference type="EMBL" id="KAF8782363.1"/>
    </source>
</evidence>
<gene>
    <name evidence="11" type="ORF">HNY73_012659</name>
</gene>
<dbReference type="PANTHER" id="PTHR11157">
    <property type="entry name" value="FATTY ACID ACYL TRANSFERASE-RELATED"/>
    <property type="match status" value="1"/>
</dbReference>
<dbReference type="InterPro" id="IPR002076">
    <property type="entry name" value="ELO_fam"/>
</dbReference>
<dbReference type="AlphaFoldDB" id="A0A8T0EVM3"/>
<keyword evidence="12" id="KW-1185">Reference proteome</keyword>
<dbReference type="GO" id="GO:0009922">
    <property type="term" value="F:fatty acid elongase activity"/>
    <property type="evidence" value="ECO:0007669"/>
    <property type="project" value="UniProtKB-EC"/>
</dbReference>
<dbReference type="GO" id="GO:0019367">
    <property type="term" value="P:fatty acid elongation, saturated fatty acid"/>
    <property type="evidence" value="ECO:0007669"/>
    <property type="project" value="TreeGrafter"/>
</dbReference>